<dbReference type="Gene3D" id="1.10.510.10">
    <property type="entry name" value="Transferase(Phosphotransferase) domain 1"/>
    <property type="match status" value="1"/>
</dbReference>
<evidence type="ECO:0000313" key="2">
    <source>
        <dbReference type="EMBL" id="MFC5501761.1"/>
    </source>
</evidence>
<dbReference type="Pfam" id="PF00069">
    <property type="entry name" value="Pkinase"/>
    <property type="match status" value="1"/>
</dbReference>
<dbReference type="Proteomes" id="UP001596039">
    <property type="component" value="Unassembled WGS sequence"/>
</dbReference>
<dbReference type="EMBL" id="JBHSMG010000001">
    <property type="protein sequence ID" value="MFC5501761.1"/>
    <property type="molecule type" value="Genomic_DNA"/>
</dbReference>
<dbReference type="GO" id="GO:0016301">
    <property type="term" value="F:kinase activity"/>
    <property type="evidence" value="ECO:0007669"/>
    <property type="project" value="UniProtKB-KW"/>
</dbReference>
<dbReference type="RefSeq" id="WP_386739357.1">
    <property type="nucleotide sequence ID" value="NZ_JBHSMG010000001.1"/>
</dbReference>
<protein>
    <submittedName>
        <fullName evidence="2">Protein kinase</fullName>
    </submittedName>
</protein>
<evidence type="ECO:0000259" key="1">
    <source>
        <dbReference type="PROSITE" id="PS50011"/>
    </source>
</evidence>
<keyword evidence="2" id="KW-0808">Transferase</keyword>
<sequence>MIVSDVALAPHQRAGYRVLRSLSRDEHAEVLLGFLPGEEGRESTAVALKAFPATAEVWRRVIAELEALERARGPHVVELRDVDADDAGITLIFERLPRGSLAELLRVREQLDGGEAVTLLAPIATTIARMHSAGVAHGALGVRTVLFRADGAPTLIGFGRADCFAPSAPEVVLERVEAVVADRAAVRVLIAAVLGRVRGPRARAARELLAAIEGCPDEALLPLVTSRIFELAAAVPVRFSVDEQPKPDARSDRVVPLGDPVREAPGSASWSAALGRVLARLVPESWARRAVDAVEASLLATVIRPAAAAALRRWHGWSGRRRRAILAVAAGAMTIAVVAAVLPSSDAVIVRPASETSHASGTTQGSAFPGGETEAVIHGDDPIAATLALVRARERCLTSLSLGCLDGVDQADSGAIRDDRAAIRAAQRGGEPADPLVRDLARLAPVLIERLGDSALVRLTEAARAEQRAAPIPGTEPASILLVKAEAGWRIRDVIAAARATGPQPATGPD</sequence>
<name>A0ABW0NPA3_9MICO</name>
<dbReference type="PROSITE" id="PS50011">
    <property type="entry name" value="PROTEIN_KINASE_DOM"/>
    <property type="match status" value="1"/>
</dbReference>
<gene>
    <name evidence="2" type="ORF">ACFPJ4_05840</name>
</gene>
<dbReference type="SUPFAM" id="SSF56112">
    <property type="entry name" value="Protein kinase-like (PK-like)"/>
    <property type="match status" value="1"/>
</dbReference>
<feature type="domain" description="Protein kinase" evidence="1">
    <location>
        <begin position="16"/>
        <end position="318"/>
    </location>
</feature>
<keyword evidence="3" id="KW-1185">Reference proteome</keyword>
<organism evidence="2 3">
    <name type="scientific">Lysinimonas soli</name>
    <dbReference type="NCBI Taxonomy" id="1074233"/>
    <lineage>
        <taxon>Bacteria</taxon>
        <taxon>Bacillati</taxon>
        <taxon>Actinomycetota</taxon>
        <taxon>Actinomycetes</taxon>
        <taxon>Micrococcales</taxon>
        <taxon>Microbacteriaceae</taxon>
        <taxon>Lysinimonas</taxon>
    </lineage>
</organism>
<evidence type="ECO:0000313" key="3">
    <source>
        <dbReference type="Proteomes" id="UP001596039"/>
    </source>
</evidence>
<dbReference type="SMART" id="SM00220">
    <property type="entry name" value="S_TKc"/>
    <property type="match status" value="1"/>
</dbReference>
<proteinExistence type="predicted"/>
<dbReference type="InterPro" id="IPR011009">
    <property type="entry name" value="Kinase-like_dom_sf"/>
</dbReference>
<dbReference type="InterPro" id="IPR000719">
    <property type="entry name" value="Prot_kinase_dom"/>
</dbReference>
<comment type="caution">
    <text evidence="2">The sequence shown here is derived from an EMBL/GenBank/DDBJ whole genome shotgun (WGS) entry which is preliminary data.</text>
</comment>
<keyword evidence="2" id="KW-0418">Kinase</keyword>
<reference evidence="3" key="1">
    <citation type="journal article" date="2019" name="Int. J. Syst. Evol. Microbiol.">
        <title>The Global Catalogue of Microorganisms (GCM) 10K type strain sequencing project: providing services to taxonomists for standard genome sequencing and annotation.</title>
        <authorList>
            <consortium name="The Broad Institute Genomics Platform"/>
            <consortium name="The Broad Institute Genome Sequencing Center for Infectious Disease"/>
            <person name="Wu L."/>
            <person name="Ma J."/>
        </authorList>
    </citation>
    <scope>NUCLEOTIDE SEQUENCE [LARGE SCALE GENOMIC DNA]</scope>
    <source>
        <strain evidence="3">CGMCC 4.6997</strain>
    </source>
</reference>
<accession>A0ABW0NPA3</accession>